<dbReference type="EMBL" id="ABEU02000021">
    <property type="protein sequence ID" value="PNR32266.1"/>
    <property type="molecule type" value="Genomic_DNA"/>
</dbReference>
<dbReference type="Pfam" id="PF04113">
    <property type="entry name" value="Gpi16"/>
    <property type="match status" value="1"/>
</dbReference>
<gene>
    <name evidence="5" type="primary">LOC112274405</name>
    <name evidence="4" type="ORF">PHYPA_026392</name>
</gene>
<dbReference type="RefSeq" id="XP_024359637.1">
    <property type="nucleotide sequence ID" value="XM_024503869.2"/>
</dbReference>
<proteinExistence type="predicted"/>
<dbReference type="EnsemblPlants" id="Pp3c21_19350V3.1">
    <property type="protein sequence ID" value="PAC:32916316.CDS.1"/>
    <property type="gene ID" value="Pp3c21_19350"/>
</dbReference>
<evidence type="ECO:0008006" key="7">
    <source>
        <dbReference type="Google" id="ProtNLM"/>
    </source>
</evidence>
<evidence type="ECO:0000313" key="5">
    <source>
        <dbReference type="EnsemblPlants" id="PAC:32916316.CDS.1"/>
    </source>
</evidence>
<organism evidence="4">
    <name type="scientific">Physcomitrium patens</name>
    <name type="common">Spreading-leaved earth moss</name>
    <name type="synonym">Physcomitrella patens</name>
    <dbReference type="NCBI Taxonomy" id="3218"/>
    <lineage>
        <taxon>Eukaryota</taxon>
        <taxon>Viridiplantae</taxon>
        <taxon>Streptophyta</taxon>
        <taxon>Embryophyta</taxon>
        <taxon>Bryophyta</taxon>
        <taxon>Bryophytina</taxon>
        <taxon>Bryopsida</taxon>
        <taxon>Funariidae</taxon>
        <taxon>Funariales</taxon>
        <taxon>Funariaceae</taxon>
        <taxon>Physcomitrium</taxon>
    </lineage>
</organism>
<feature type="chain" id="PRO_5043157986" description="GPI transamidase component PIG-T" evidence="3">
    <location>
        <begin position="28"/>
        <end position="645"/>
    </location>
</feature>
<dbReference type="EnsemblPlants" id="Pp3c21_19350V3.2">
    <property type="protein sequence ID" value="PAC:32916317.CDS.1"/>
    <property type="gene ID" value="Pp3c21_19350"/>
</dbReference>
<keyword evidence="2" id="KW-0812">Transmembrane</keyword>
<protein>
    <recommendedName>
        <fullName evidence="7">GPI transamidase component PIG-T</fullName>
    </recommendedName>
</protein>
<dbReference type="FunCoup" id="A0A2K1ISL0">
    <property type="interactions" value="3762"/>
</dbReference>
<evidence type="ECO:0000256" key="3">
    <source>
        <dbReference type="SAM" id="SignalP"/>
    </source>
</evidence>
<dbReference type="GO" id="GO:0042765">
    <property type="term" value="C:GPI-anchor transamidase complex"/>
    <property type="evidence" value="ECO:0000318"/>
    <property type="project" value="GO_Central"/>
</dbReference>
<reference evidence="4 6" key="2">
    <citation type="journal article" date="2018" name="Plant J.">
        <title>The Physcomitrella patens chromosome-scale assembly reveals moss genome structure and evolution.</title>
        <authorList>
            <person name="Lang D."/>
            <person name="Ullrich K.K."/>
            <person name="Murat F."/>
            <person name="Fuchs J."/>
            <person name="Jenkins J."/>
            <person name="Haas F.B."/>
            <person name="Piednoel M."/>
            <person name="Gundlach H."/>
            <person name="Van Bel M."/>
            <person name="Meyberg R."/>
            <person name="Vives C."/>
            <person name="Morata J."/>
            <person name="Symeonidi A."/>
            <person name="Hiss M."/>
            <person name="Muchero W."/>
            <person name="Kamisugi Y."/>
            <person name="Saleh O."/>
            <person name="Blanc G."/>
            <person name="Decker E.L."/>
            <person name="van Gessel N."/>
            <person name="Grimwood J."/>
            <person name="Hayes R.D."/>
            <person name="Graham S.W."/>
            <person name="Gunter L.E."/>
            <person name="McDaniel S.F."/>
            <person name="Hoernstein S.N.W."/>
            <person name="Larsson A."/>
            <person name="Li F.W."/>
            <person name="Perroud P.F."/>
            <person name="Phillips J."/>
            <person name="Ranjan P."/>
            <person name="Rokshar D.S."/>
            <person name="Rothfels C.J."/>
            <person name="Schneider L."/>
            <person name="Shu S."/>
            <person name="Stevenson D.W."/>
            <person name="Thummler F."/>
            <person name="Tillich M."/>
            <person name="Villarreal Aguilar J.C."/>
            <person name="Widiez T."/>
            <person name="Wong G.K."/>
            <person name="Wymore A."/>
            <person name="Zhang Y."/>
            <person name="Zimmer A.D."/>
            <person name="Quatrano R.S."/>
            <person name="Mayer K.F.X."/>
            <person name="Goodstein D."/>
            <person name="Casacuberta J.M."/>
            <person name="Vandepoele K."/>
            <person name="Reski R."/>
            <person name="Cuming A.C."/>
            <person name="Tuskan G.A."/>
            <person name="Maumus F."/>
            <person name="Salse J."/>
            <person name="Schmutz J."/>
            <person name="Rensing S.A."/>
        </authorList>
    </citation>
    <scope>NUCLEOTIDE SEQUENCE [LARGE SCALE GENOMIC DNA]</scope>
    <source>
        <strain evidence="5 6">cv. Gransden 2004</strain>
    </source>
</reference>
<feature type="compositionally biased region" description="Polar residues" evidence="1">
    <location>
        <begin position="309"/>
        <end position="318"/>
    </location>
</feature>
<reference evidence="4 6" key="1">
    <citation type="journal article" date="2008" name="Science">
        <title>The Physcomitrella genome reveals evolutionary insights into the conquest of land by plants.</title>
        <authorList>
            <person name="Rensing S."/>
            <person name="Lang D."/>
            <person name="Zimmer A."/>
            <person name="Terry A."/>
            <person name="Salamov A."/>
            <person name="Shapiro H."/>
            <person name="Nishiyama T."/>
            <person name="Perroud P.-F."/>
            <person name="Lindquist E."/>
            <person name="Kamisugi Y."/>
            <person name="Tanahashi T."/>
            <person name="Sakakibara K."/>
            <person name="Fujita T."/>
            <person name="Oishi K."/>
            <person name="Shin-I T."/>
            <person name="Kuroki Y."/>
            <person name="Toyoda A."/>
            <person name="Suzuki Y."/>
            <person name="Hashimoto A."/>
            <person name="Yamaguchi K."/>
            <person name="Sugano A."/>
            <person name="Kohara Y."/>
            <person name="Fujiyama A."/>
            <person name="Anterola A."/>
            <person name="Aoki S."/>
            <person name="Ashton N."/>
            <person name="Barbazuk W.B."/>
            <person name="Barker E."/>
            <person name="Bennetzen J."/>
            <person name="Bezanilla M."/>
            <person name="Blankenship R."/>
            <person name="Cho S.H."/>
            <person name="Dutcher S."/>
            <person name="Estelle M."/>
            <person name="Fawcett J.A."/>
            <person name="Gundlach H."/>
            <person name="Hanada K."/>
            <person name="Heyl A."/>
            <person name="Hicks K.A."/>
            <person name="Hugh J."/>
            <person name="Lohr M."/>
            <person name="Mayer K."/>
            <person name="Melkozernov A."/>
            <person name="Murata T."/>
            <person name="Nelson D."/>
            <person name="Pils B."/>
            <person name="Prigge M."/>
            <person name="Reiss B."/>
            <person name="Renner T."/>
            <person name="Rombauts S."/>
            <person name="Rushton P."/>
            <person name="Sanderfoot A."/>
            <person name="Schween G."/>
            <person name="Shiu S.-H."/>
            <person name="Stueber K."/>
            <person name="Theodoulou F.L."/>
            <person name="Tu H."/>
            <person name="Van de Peer Y."/>
            <person name="Verrier P.J."/>
            <person name="Waters E."/>
            <person name="Wood A."/>
            <person name="Yang L."/>
            <person name="Cove D."/>
            <person name="Cuming A."/>
            <person name="Hasebe M."/>
            <person name="Lucas S."/>
            <person name="Mishler D.B."/>
            <person name="Reski R."/>
            <person name="Grigoriev I."/>
            <person name="Quatrano R.S."/>
            <person name="Boore J.L."/>
        </authorList>
    </citation>
    <scope>NUCLEOTIDE SEQUENCE [LARGE SCALE GENOMIC DNA]</scope>
    <source>
        <strain evidence="5 6">cv. Gransden 2004</strain>
    </source>
</reference>
<feature type="transmembrane region" description="Helical" evidence="2">
    <location>
        <begin position="585"/>
        <end position="605"/>
    </location>
</feature>
<keyword evidence="2" id="KW-0472">Membrane</keyword>
<dbReference type="PANTHER" id="PTHR12959">
    <property type="entry name" value="GPI TRANSAMIDASE COMPONENT PIG-T-RELATED"/>
    <property type="match status" value="1"/>
</dbReference>
<dbReference type="OMA" id="NHGHYIG"/>
<dbReference type="GeneID" id="112274405"/>
<dbReference type="GO" id="GO:0016255">
    <property type="term" value="P:attachment of GPI anchor to protein"/>
    <property type="evidence" value="ECO:0000318"/>
    <property type="project" value="GO_Central"/>
</dbReference>
<keyword evidence="2" id="KW-1133">Transmembrane helix</keyword>
<evidence type="ECO:0000313" key="6">
    <source>
        <dbReference type="Proteomes" id="UP000006727"/>
    </source>
</evidence>
<dbReference type="OrthoDB" id="331263at2759"/>
<dbReference type="Gramene" id="Pp3c21_19350V3.1">
    <property type="protein sequence ID" value="PAC:32916316.CDS.1"/>
    <property type="gene ID" value="Pp3c21_19350"/>
</dbReference>
<keyword evidence="6" id="KW-1185">Reference proteome</keyword>
<accession>A0A2K1ISL0</accession>
<evidence type="ECO:0000313" key="4">
    <source>
        <dbReference type="EMBL" id="PNR32266.1"/>
    </source>
</evidence>
<keyword evidence="3" id="KW-0732">Signal</keyword>
<dbReference type="STRING" id="3218.A0A2K1ISL0"/>
<evidence type="ECO:0000256" key="2">
    <source>
        <dbReference type="SAM" id="Phobius"/>
    </source>
</evidence>
<feature type="signal peptide" evidence="3">
    <location>
        <begin position="1"/>
        <end position="27"/>
    </location>
</feature>
<name>A0A2K1ISL0_PHYPA</name>
<feature type="compositionally biased region" description="Basic and acidic residues" evidence="1">
    <location>
        <begin position="320"/>
        <end position="330"/>
    </location>
</feature>
<feature type="region of interest" description="Disordered" evidence="1">
    <location>
        <begin position="307"/>
        <end position="330"/>
    </location>
</feature>
<dbReference type="PANTHER" id="PTHR12959:SF11">
    <property type="entry name" value="GPI TRANSAMIDASE COMPONENT PIG-T"/>
    <property type="match status" value="1"/>
</dbReference>
<dbReference type="KEGG" id="ppp:112274405"/>
<dbReference type="PaxDb" id="3218-PP1S401_17V6.1"/>
<dbReference type="Proteomes" id="UP000006727">
    <property type="component" value="Chromosome 21"/>
</dbReference>
<evidence type="ECO:0000256" key="1">
    <source>
        <dbReference type="SAM" id="MobiDB-lite"/>
    </source>
</evidence>
<sequence length="645" mass="71960">MAEWRNGRWFGLLWWAFVAVGVLQVESACGVVKSEGFVESLMLRPLPDGKTLGHFRFVNDLREEGENGHHRKLFPKAIYQIVQKFRIQEMDLSFTQGRWNHRLWGGLEGLEALGVKPGGVELRAQFRQSNEEADVLWRNLTHALSGLFCASINFLENPAMVSEWGGVRQAGVGAVRQGSLPRETVCTENLTPWLKLLPCRDRAGLATLLERPRIHNGNYYSLRVHVKAGHGSLRLVQTLTVVLKSSETSPASRGRILAPDEDFQFRQPNWSLSTLFGRPLIGACPLAISSHVHMELEASLVEELKRAENQTPKISQDSQNEDRMRNTDGRGDGLDLNFDLVSNEYFQLNLAPEGVSKESSPTAPSLLLSYDVQKHSKSRPLNVGMSWRAPIAWSPRQGPFRATQFLTGRGNGRGAIVSLVHANGDSCHGSKRNTQWCPVSELDDGTSPAIDITTFQIVPWYFRLYMHTLKVVVDGERVSLKKGLKLRLSPADDRKSPAVVEIGLTVPRNTSTLVISVEFDKGYLRIDEHPPDANRGFDLPSALFTFASSPSPDLMSKRGAVPNQLEVQVYSDNLLVLLATPDFSMPYNVITFTMTALALYFGSLLNSLRLRTVREDGVLQPASRFSTNLRKLVALITSRKKLKTL</sequence>
<dbReference type="AlphaFoldDB" id="A0A2K1ISL0"/>
<reference evidence="5" key="3">
    <citation type="submission" date="2020-12" db="UniProtKB">
        <authorList>
            <consortium name="EnsemblPlants"/>
        </authorList>
    </citation>
    <scope>IDENTIFICATION</scope>
</reference>
<dbReference type="InterPro" id="IPR007245">
    <property type="entry name" value="PIG-T"/>
</dbReference>
<dbReference type="Gramene" id="Pp3c21_19350V3.2">
    <property type="protein sequence ID" value="PAC:32916317.CDS.1"/>
    <property type="gene ID" value="Pp3c21_19350"/>
</dbReference>